<name>A0A4P9Y546_9FUNG</name>
<proteinExistence type="predicted"/>
<dbReference type="Proteomes" id="UP000267251">
    <property type="component" value="Unassembled WGS sequence"/>
</dbReference>
<evidence type="ECO:0000313" key="2">
    <source>
        <dbReference type="EMBL" id="RKP14055.1"/>
    </source>
</evidence>
<dbReference type="OrthoDB" id="10260545at2759"/>
<evidence type="ECO:0000313" key="3">
    <source>
        <dbReference type="Proteomes" id="UP000267251"/>
    </source>
</evidence>
<keyword evidence="3" id="KW-1185">Reference proteome</keyword>
<reference evidence="3" key="1">
    <citation type="journal article" date="2018" name="Nat. Microbiol.">
        <title>Leveraging single-cell genomics to expand the fungal tree of life.</title>
        <authorList>
            <person name="Ahrendt S.R."/>
            <person name="Quandt C.A."/>
            <person name="Ciobanu D."/>
            <person name="Clum A."/>
            <person name="Salamov A."/>
            <person name="Andreopoulos B."/>
            <person name="Cheng J.F."/>
            <person name="Woyke T."/>
            <person name="Pelin A."/>
            <person name="Henrissat B."/>
            <person name="Reynolds N.K."/>
            <person name="Benny G.L."/>
            <person name="Smith M.E."/>
            <person name="James T.Y."/>
            <person name="Grigoriev I.V."/>
        </authorList>
    </citation>
    <scope>NUCLEOTIDE SEQUENCE [LARGE SCALE GENOMIC DNA]</scope>
</reference>
<dbReference type="EMBL" id="KZ987894">
    <property type="protein sequence ID" value="RKP14055.1"/>
    <property type="molecule type" value="Genomic_DNA"/>
</dbReference>
<dbReference type="AlphaFoldDB" id="A0A4P9Y546"/>
<feature type="region of interest" description="Disordered" evidence="1">
    <location>
        <begin position="43"/>
        <end position="108"/>
    </location>
</feature>
<feature type="compositionally biased region" description="Acidic residues" evidence="1">
    <location>
        <begin position="287"/>
        <end position="299"/>
    </location>
</feature>
<feature type="region of interest" description="Disordered" evidence="1">
    <location>
        <begin position="283"/>
        <end position="312"/>
    </location>
</feature>
<evidence type="ECO:0000256" key="1">
    <source>
        <dbReference type="SAM" id="MobiDB-lite"/>
    </source>
</evidence>
<sequence>MAIIRTSVASTTANADMEDPSIIHHCIILSSIPISSSSCASDHHSSFPAGSYQQGVPSSDPEVIQPLQPVKATSQGMNGENNSAPLASCSRGSDPRQELSRKPSKNTHHHHFVFQDHLRIILSSKALEALSTLHSRVMKPQQPGGWIRLHVSMTSDSIPIQTRQQGDRSRRRAWDHRLQWGEDAQRMSRVPNAGGASWWSEVLSMELMHRVFQAQLLQWGPMTDYICSLPHPTPMPLLVSVTRAMRLHRRRGAKAFPFGLPQAKALLRKKLAGAHAASLSVLHAARDEDEDDEGEDVDDGGQGNGNDEMDGGLSRILLPGLGDHTSLLPHTILHIWAPTGRIASVLHRAWRSLSLEETRHITILCAVVDLPWVFTNHPPRSLQAQMSSETSISDSG</sequence>
<organism evidence="2 3">
    <name type="scientific">Piptocephalis cylindrospora</name>
    <dbReference type="NCBI Taxonomy" id="1907219"/>
    <lineage>
        <taxon>Eukaryota</taxon>
        <taxon>Fungi</taxon>
        <taxon>Fungi incertae sedis</taxon>
        <taxon>Zoopagomycota</taxon>
        <taxon>Zoopagomycotina</taxon>
        <taxon>Zoopagomycetes</taxon>
        <taxon>Zoopagales</taxon>
        <taxon>Piptocephalidaceae</taxon>
        <taxon>Piptocephalis</taxon>
    </lineage>
</organism>
<accession>A0A4P9Y546</accession>
<protein>
    <submittedName>
        <fullName evidence="2">Uncharacterized protein</fullName>
    </submittedName>
</protein>
<feature type="compositionally biased region" description="Polar residues" evidence="1">
    <location>
        <begin position="71"/>
        <end position="85"/>
    </location>
</feature>
<gene>
    <name evidence="2" type="ORF">BJ684DRAFT_15602</name>
</gene>